<proteinExistence type="predicted"/>
<protein>
    <submittedName>
        <fullName evidence="1">Uncharacterized protein</fullName>
    </submittedName>
</protein>
<evidence type="ECO:0000313" key="2">
    <source>
        <dbReference type="Proteomes" id="UP000006468"/>
    </source>
</evidence>
<evidence type="ECO:0000313" key="1">
    <source>
        <dbReference type="EMBL" id="EFG83272.1"/>
    </source>
</evidence>
<dbReference type="HOGENOM" id="CLU_3311420_0_0_5"/>
<accession>D5QI24</accession>
<sequence>MSPGGGLWHGADVMGMVPAAMAVAGPLDPSEGGRNATFH</sequence>
<gene>
    <name evidence="1" type="ORF">GXY_14023</name>
</gene>
<organism evidence="1 2">
    <name type="scientific">Novacetimonas hansenii ATCC 23769</name>
    <dbReference type="NCBI Taxonomy" id="714995"/>
    <lineage>
        <taxon>Bacteria</taxon>
        <taxon>Pseudomonadati</taxon>
        <taxon>Pseudomonadota</taxon>
        <taxon>Alphaproteobacteria</taxon>
        <taxon>Acetobacterales</taxon>
        <taxon>Acetobacteraceae</taxon>
        <taxon>Novacetimonas</taxon>
    </lineage>
</organism>
<reference evidence="1 2" key="1">
    <citation type="journal article" date="2010" name="J. Bacteriol.">
        <title>Genome sequence of a cellulose-producing bacterium, Gluconacetobacter hansenii ATCC 23769.</title>
        <authorList>
            <person name="Iyer P.R."/>
            <person name="Geib S.M."/>
            <person name="Catchmark J."/>
            <person name="Kao T.H."/>
            <person name="Tien M."/>
        </authorList>
    </citation>
    <scope>NUCLEOTIDE SEQUENCE [LARGE SCALE GENOMIC DNA]</scope>
    <source>
        <strain evidence="1 2">ATCC 23769</strain>
    </source>
</reference>
<name>D5QI24_NOVHA</name>
<dbReference type="AlphaFoldDB" id="D5QI24"/>
<dbReference type="EMBL" id="ADTV01000055">
    <property type="protein sequence ID" value="EFG83272.1"/>
    <property type="molecule type" value="Genomic_DNA"/>
</dbReference>
<dbReference type="Proteomes" id="UP000006468">
    <property type="component" value="Chromosome"/>
</dbReference>
<comment type="caution">
    <text evidence="1">The sequence shown here is derived from an EMBL/GenBank/DDBJ whole genome shotgun (WGS) entry which is preliminary data.</text>
</comment>